<evidence type="ECO:0000313" key="3">
    <source>
        <dbReference type="Proteomes" id="UP000008854"/>
    </source>
</evidence>
<evidence type="ECO:0000259" key="2">
    <source>
        <dbReference type="Pfam" id="PF02906"/>
    </source>
</evidence>
<dbReference type="Gene3D" id="3.40.950.10">
    <property type="entry name" value="Fe-only Hydrogenase (Larger Subunit), Chain L, domain 3"/>
    <property type="match status" value="1"/>
</dbReference>
<evidence type="ECO:0000313" key="4">
    <source>
        <dbReference type="WBParaSite" id="Smp_083020.1"/>
    </source>
</evidence>
<reference evidence="4" key="2">
    <citation type="submission" date="2018-12" db="UniProtKB">
        <authorList>
            <consortium name="WormBaseParasite"/>
        </authorList>
    </citation>
    <scope>IDENTIFICATION</scope>
    <source>
        <strain evidence="4">Puerto Rican</strain>
    </source>
</reference>
<dbReference type="Proteomes" id="UP000008854">
    <property type="component" value="Unassembled WGS sequence"/>
</dbReference>
<dbReference type="Gene3D" id="3.40.50.1780">
    <property type="match status" value="1"/>
</dbReference>
<keyword evidence="3" id="KW-1185">Reference proteome</keyword>
<sequence length="593" mass="66736">MSAKSSDNKFSSVIQINTIDDYIAPTQACIKPVKIDKSFGKTRSVKVEEDGSYTAVTEDGSKYSLQKASISLNDCLACSGCITSAETILISEHSSTVFSDILLQNKSKKVNDRSIIVVSLSPQTIANLLSHVTALPESKLARAFRCFQVSNSLSKPDMSTFRTFIASCLFSIGVHLVTDVTWARDICLYEAGLEFIEHFKKRDDKCTDTLPLFSSICPGWICYAEKSPLTSSILSSSGYREFSIIPHISNVRSPQQIAGRVIKLLGEEKCFHVSIMPCFDKKLEASRVEFSVPSKSISDFYVPDVDLVLATNELLCFLESLIDESNDTVSFSFAEHTSEVGESQRLILERLYEIFCVKMSQEKTGVAFDHFPLRVNKMLPMYRHSGSGSGGYAACILKMAAEELFSVKLKPDILKDERVLTRYLQNRDIQELILFNSKEDRSLAESLLSSLSNRTPYRHFETQPKAMLVFGIANGFRNIQTIVQYLRKTYQFKKCDDPDLIKSRQIKVHYPFDYVEVMACPNGCLNGGGQVKEIMAQTSELYASLPVFEPMSNDLVKNLYEYIKSKDPDLKYLHTTYKTVPKIEIINPSALRW</sequence>
<dbReference type="PANTHER" id="PTHR11615">
    <property type="entry name" value="NITRATE, FORMATE, IRON DEHYDROGENASE"/>
    <property type="match status" value="1"/>
</dbReference>
<protein>
    <submittedName>
        <fullName evidence="4">Let1/narf-related</fullName>
    </submittedName>
</protein>
<dbReference type="Pfam" id="PF02906">
    <property type="entry name" value="Fe_hyd_lg_C"/>
    <property type="match status" value="1"/>
</dbReference>
<accession>A0A3Q0KIH7</accession>
<organism evidence="3 4">
    <name type="scientific">Schistosoma mansoni</name>
    <name type="common">Blood fluke</name>
    <dbReference type="NCBI Taxonomy" id="6183"/>
    <lineage>
        <taxon>Eukaryota</taxon>
        <taxon>Metazoa</taxon>
        <taxon>Spiralia</taxon>
        <taxon>Lophotrochozoa</taxon>
        <taxon>Platyhelminthes</taxon>
        <taxon>Trematoda</taxon>
        <taxon>Digenea</taxon>
        <taxon>Strigeidida</taxon>
        <taxon>Schistosomatoidea</taxon>
        <taxon>Schistosomatidae</taxon>
        <taxon>Schistosoma</taxon>
    </lineage>
</organism>
<reference evidence="3" key="1">
    <citation type="journal article" date="2012" name="PLoS Negl. Trop. Dis.">
        <title>A systematically improved high quality genome and transcriptome of the human blood fluke Schistosoma mansoni.</title>
        <authorList>
            <person name="Protasio A.V."/>
            <person name="Tsai I.J."/>
            <person name="Babbage A."/>
            <person name="Nichol S."/>
            <person name="Hunt M."/>
            <person name="Aslett M.A."/>
            <person name="De Silva N."/>
            <person name="Velarde G.S."/>
            <person name="Anderson T.J."/>
            <person name="Clark R.C."/>
            <person name="Davidson C."/>
            <person name="Dillon G.P."/>
            <person name="Holroyd N.E."/>
            <person name="LoVerde P.T."/>
            <person name="Lloyd C."/>
            <person name="McQuillan J."/>
            <person name="Oliveira G."/>
            <person name="Otto T.D."/>
            <person name="Parker-Manuel S.J."/>
            <person name="Quail M.A."/>
            <person name="Wilson R.A."/>
            <person name="Zerlotini A."/>
            <person name="Dunne D.W."/>
            <person name="Berriman M."/>
        </authorList>
    </citation>
    <scope>NUCLEOTIDE SEQUENCE [LARGE SCALE GENOMIC DNA]</scope>
    <source>
        <strain evidence="3">Puerto Rican</strain>
    </source>
</reference>
<evidence type="ECO:0000256" key="1">
    <source>
        <dbReference type="ARBA" id="ARBA00006596"/>
    </source>
</evidence>
<dbReference type="SUPFAM" id="SSF53920">
    <property type="entry name" value="Fe-only hydrogenase"/>
    <property type="match status" value="1"/>
</dbReference>
<dbReference type="InterPro" id="IPR009016">
    <property type="entry name" value="Fe_hydrogenase"/>
</dbReference>
<dbReference type="FunCoup" id="A0A3Q0KIH7">
    <property type="interactions" value="582"/>
</dbReference>
<proteinExistence type="inferred from homology"/>
<dbReference type="AlphaFoldDB" id="A0A3Q0KIH7"/>
<dbReference type="WBParaSite" id="Smp_083020.1">
    <property type="protein sequence ID" value="Smp_083020.1"/>
    <property type="gene ID" value="Smp_083020"/>
</dbReference>
<dbReference type="STRING" id="6183.A0A3Q0KIH7"/>
<feature type="domain" description="Iron hydrogenase large subunit C-terminal" evidence="2">
    <location>
        <begin position="159"/>
        <end position="528"/>
    </location>
</feature>
<comment type="similarity">
    <text evidence="1">Belongs to the NARF family.</text>
</comment>
<dbReference type="InterPro" id="IPR004108">
    <property type="entry name" value="Fe_hydrogenase_lsu_C"/>
</dbReference>
<name>A0A3Q0KIH7_SCHMA</name>
<dbReference type="InterPro" id="IPR050340">
    <property type="entry name" value="Cytosolic_Fe-S_CAF"/>
</dbReference>
<dbReference type="InParanoid" id="A0A3Q0KIH7"/>